<reference evidence="2 3" key="1">
    <citation type="submission" date="2014-07" db="EMBL/GenBank/DDBJ databases">
        <title>Methanogenic archaea and the global carbon cycle.</title>
        <authorList>
            <person name="Henriksen J.R."/>
            <person name="Luke J."/>
            <person name="Reinhart S."/>
            <person name="Benedict M.N."/>
            <person name="Youngblut N.D."/>
            <person name="Metcalf M.E."/>
            <person name="Whitaker R.J."/>
            <person name="Metcalf W.W."/>
        </authorList>
    </citation>
    <scope>NUCLEOTIDE SEQUENCE [LARGE SCALE GENOMIC DNA]</scope>
    <source>
        <strain evidence="2 3">Z-761</strain>
    </source>
</reference>
<dbReference type="STRING" id="1434123.MSVAZ_0780"/>
<gene>
    <name evidence="2" type="ORF">MSVAZ_0780</name>
</gene>
<dbReference type="EMBL" id="CP009520">
    <property type="protein sequence ID" value="AKB43049.1"/>
    <property type="molecule type" value="Genomic_DNA"/>
</dbReference>
<keyword evidence="3" id="KW-1185">Reference proteome</keyword>
<name>A0A0E3Q3J4_9EURY</name>
<accession>A0A0E3Q3J4</accession>
<evidence type="ECO:0000313" key="3">
    <source>
        <dbReference type="Proteomes" id="UP000033096"/>
    </source>
</evidence>
<protein>
    <recommendedName>
        <fullName evidence="1">DUF927 domain-containing protein</fullName>
    </recommendedName>
</protein>
<feature type="domain" description="DUF927" evidence="1">
    <location>
        <begin position="178"/>
        <end position="462"/>
    </location>
</feature>
<evidence type="ECO:0000259" key="1">
    <source>
        <dbReference type="Pfam" id="PF06048"/>
    </source>
</evidence>
<dbReference type="KEGG" id="mvc:MSVAZ_0780"/>
<dbReference type="Pfam" id="PF06048">
    <property type="entry name" value="DUF927"/>
    <property type="match status" value="1"/>
</dbReference>
<dbReference type="GeneID" id="24809171"/>
<dbReference type="RefSeq" id="WP_048118431.1">
    <property type="nucleotide sequence ID" value="NZ_CP009520.1"/>
</dbReference>
<dbReference type="PATRIC" id="fig|1434123.4.peg.907"/>
<dbReference type="Proteomes" id="UP000033096">
    <property type="component" value="Chromosome"/>
</dbReference>
<organism evidence="2 3">
    <name type="scientific">Methanosarcina vacuolata Z-761</name>
    <dbReference type="NCBI Taxonomy" id="1434123"/>
    <lineage>
        <taxon>Archaea</taxon>
        <taxon>Methanobacteriati</taxon>
        <taxon>Methanobacteriota</taxon>
        <taxon>Stenosarchaea group</taxon>
        <taxon>Methanomicrobia</taxon>
        <taxon>Methanosarcinales</taxon>
        <taxon>Methanosarcinaceae</taxon>
        <taxon>Methanosarcina</taxon>
    </lineage>
</organism>
<sequence>MPSLAEILGSAAKFNSVEDMEEFVYSEHDNLSPEEQVSQEELENFVAGLASAIESQSTVFSYEYMDSILEKEEVPENKEDKLEAAYKFSRANIARYDPDETEIYINTHLKKHFKLTATETNSIIKAIKRENKNSKKQSFTQVSATKESSVKYGDNINSEVLDNWSEYITPAVDNGYYIIDDHGIIRVEERLGKDGDISEKCIDVCRSPFILCGISQPVNGTGTYYKLRFTTSKGCTKEAWVNHSDLITKKGINDQLVSLDINCPENGLQRETIEYVSRSIAEFSRFYKTEYSAAQCGWNEDKTIFVLGTRMITSDGITDLLPIGIDSNFEELNKNGTLEAWMEATEPILSHDLARFKAYDAFTAPINYLLGVESHMCDHYGDTSTGKTLTSKIALSMVGKPGKGGLSYTADSTPKGLLIRVKEHSDLPILIDETSKAGESFATVVYAIANEMGRVKSTKDGKSDGGETYRSTVLVTGENSLRDSLTNAGQMLRVFELSEALPSIDAEIVRNAYSSIDENYGHIIELYMQEVFKMKEDGTLKTLYEDCYALLPETTTNVEGRSKNIFAGIMTAGKILEKVFKDIGFSAKSPDQVVNKYFFQCVCEKPIEMEHIRALRIILDWTQSDYGSFTICNEQETLSEGNGFKRNGYIDEDYIDVIGTCLTDKLDKQHGMKTTKIKEHWARDGIIVPKTCKNWQFKRDGKTVNGIRIYRKKAEELLGYNDGSGGVTDVPLNNDVRLMMRTVSFLTEVRGQAEKSLINQTVNNIDTEYLLCMLVKNGKIMKVAEDTYKSF</sequence>
<evidence type="ECO:0000313" key="2">
    <source>
        <dbReference type="EMBL" id="AKB43049.1"/>
    </source>
</evidence>
<dbReference type="InterPro" id="IPR009270">
    <property type="entry name" value="DUF927"/>
</dbReference>
<dbReference type="HOGENOM" id="CLU_354753_0_0_2"/>
<proteinExistence type="predicted"/>
<dbReference type="AlphaFoldDB" id="A0A0E3Q3J4"/>